<dbReference type="CDD" id="cd02440">
    <property type="entry name" value="AdoMet_MTases"/>
    <property type="match status" value="1"/>
</dbReference>
<evidence type="ECO:0000256" key="2">
    <source>
        <dbReference type="ARBA" id="ARBA00022679"/>
    </source>
</evidence>
<dbReference type="PANTHER" id="PTHR43542">
    <property type="entry name" value="METHYLTRANSFERASE"/>
    <property type="match status" value="1"/>
</dbReference>
<dbReference type="InterPro" id="IPR002052">
    <property type="entry name" value="DNA_methylase_N6_adenine_CS"/>
</dbReference>
<name>R6WZR3_9FIRM</name>
<comment type="caution">
    <text evidence="3">The sequence shown here is derived from an EMBL/GenBank/DDBJ whole genome shotgun (WGS) entry which is preliminary data.</text>
</comment>
<dbReference type="EMBL" id="CBGL010000122">
    <property type="protein sequence ID" value="CDD12394.1"/>
    <property type="molecule type" value="Genomic_DNA"/>
</dbReference>
<accession>R6WZR3</accession>
<dbReference type="Gene3D" id="3.40.50.150">
    <property type="entry name" value="Vaccinia Virus protein VP39"/>
    <property type="match status" value="1"/>
</dbReference>
<protein>
    <submittedName>
        <fullName evidence="3">RNA methyltransferase RsmD family</fullName>
    </submittedName>
</protein>
<keyword evidence="2 3" id="KW-0808">Transferase</keyword>
<dbReference type="InterPro" id="IPR004398">
    <property type="entry name" value="RNA_MeTrfase_RsmD"/>
</dbReference>
<dbReference type="PANTHER" id="PTHR43542:SF1">
    <property type="entry name" value="METHYLTRANSFERASE"/>
    <property type="match status" value="1"/>
</dbReference>
<gene>
    <name evidence="3" type="ORF">BN587_01000</name>
</gene>
<dbReference type="InterPro" id="IPR029063">
    <property type="entry name" value="SAM-dependent_MTases_sf"/>
</dbReference>
<evidence type="ECO:0000256" key="1">
    <source>
        <dbReference type="ARBA" id="ARBA00022603"/>
    </source>
</evidence>
<keyword evidence="1 3" id="KW-0489">Methyltransferase</keyword>
<dbReference type="Proteomes" id="UP000014937">
    <property type="component" value="Unassembled WGS sequence"/>
</dbReference>
<dbReference type="PIRSF" id="PIRSF004553">
    <property type="entry name" value="CHP00095"/>
    <property type="match status" value="1"/>
</dbReference>
<dbReference type="SUPFAM" id="SSF53335">
    <property type="entry name" value="S-adenosyl-L-methionine-dependent methyltransferases"/>
    <property type="match status" value="1"/>
</dbReference>
<dbReference type="Pfam" id="PF03602">
    <property type="entry name" value="Cons_hypoth95"/>
    <property type="match status" value="1"/>
</dbReference>
<evidence type="ECO:0000313" key="3">
    <source>
        <dbReference type="EMBL" id="CDD12394.1"/>
    </source>
</evidence>
<dbReference type="AlphaFoldDB" id="R6WZR3"/>
<dbReference type="RefSeq" id="WP_021720070.1">
    <property type="nucleotide sequence ID" value="NZ_FR892788.1"/>
</dbReference>
<dbReference type="GO" id="GO:0031167">
    <property type="term" value="P:rRNA methylation"/>
    <property type="evidence" value="ECO:0007669"/>
    <property type="project" value="InterPro"/>
</dbReference>
<reference evidence="3" key="1">
    <citation type="submission" date="2012-11" db="EMBL/GenBank/DDBJ databases">
        <title>Dependencies among metagenomic species, viruses, plasmids and units of genetic variation.</title>
        <authorList>
            <person name="Nielsen H.B."/>
            <person name="Almeida M."/>
            <person name="Juncker A.S."/>
            <person name="Rasmussen S."/>
            <person name="Li J."/>
            <person name="Sunagawa S."/>
            <person name="Plichta D."/>
            <person name="Gautier L."/>
            <person name="Le Chatelier E."/>
            <person name="Peletier E."/>
            <person name="Bonde I."/>
            <person name="Nielsen T."/>
            <person name="Manichanh C."/>
            <person name="Arumugam M."/>
            <person name="Batto J."/>
            <person name="Santos M.B.Q.D."/>
            <person name="Blom N."/>
            <person name="Borruel N."/>
            <person name="Burgdorf K.S."/>
            <person name="Boumezbeur F."/>
            <person name="Casellas F."/>
            <person name="Dore J."/>
            <person name="Guarner F."/>
            <person name="Hansen T."/>
            <person name="Hildebrand F."/>
            <person name="Kaas R.S."/>
            <person name="Kennedy S."/>
            <person name="Kristiansen K."/>
            <person name="Kultima J.R."/>
            <person name="Leonard P."/>
            <person name="Levenez F."/>
            <person name="Lund O."/>
            <person name="Moumen B."/>
            <person name="Le Paslier D."/>
            <person name="Pons N."/>
            <person name="Pedersen O."/>
            <person name="Prifti E."/>
            <person name="Qin J."/>
            <person name="Raes J."/>
            <person name="Tap J."/>
            <person name="Tims S."/>
            <person name="Ussery D.W."/>
            <person name="Yamada T."/>
            <person name="MetaHit consortium"/>
            <person name="Renault P."/>
            <person name="Sicheritz-Ponten T."/>
            <person name="Bork P."/>
            <person name="Wang J."/>
            <person name="Brunak S."/>
            <person name="Ehrlich S.D."/>
        </authorList>
    </citation>
    <scope>NUCLEOTIDE SEQUENCE [LARGE SCALE GENOMIC DNA]</scope>
</reference>
<sequence>MRIITGKARGLQLTVPKTYDVRPTADRVKESIFNIIGSKIIGAEVLDLFAGTGNLGLESWSRGAAAVTFIDASKESLRLVRSNIAKCRAEADCRVLQGSAPAVAERLAAAGEQFDFAFCDPPYNKGWIEQIIALLGRRSFLRSGGYLVVERSAHNALPELPAGCELVRSSRYGETLVDFICYNPL</sequence>
<dbReference type="GO" id="GO:0003676">
    <property type="term" value="F:nucleic acid binding"/>
    <property type="evidence" value="ECO:0007669"/>
    <property type="project" value="InterPro"/>
</dbReference>
<dbReference type="NCBIfam" id="TIGR00095">
    <property type="entry name" value="16S rRNA (guanine(966)-N(2))-methyltransferase RsmD"/>
    <property type="match status" value="1"/>
</dbReference>
<organism evidence="3">
    <name type="scientific">Phascolarctobacterium succinatutens CAG:287</name>
    <dbReference type="NCBI Taxonomy" id="1263101"/>
    <lineage>
        <taxon>Bacteria</taxon>
        <taxon>Bacillati</taxon>
        <taxon>Bacillota</taxon>
        <taxon>Negativicutes</taxon>
        <taxon>Acidaminococcales</taxon>
        <taxon>Acidaminococcaceae</taxon>
        <taxon>Phascolarctobacterium</taxon>
    </lineage>
</organism>
<proteinExistence type="predicted"/>
<dbReference type="GO" id="GO:0008168">
    <property type="term" value="F:methyltransferase activity"/>
    <property type="evidence" value="ECO:0007669"/>
    <property type="project" value="UniProtKB-KW"/>
</dbReference>
<dbReference type="PROSITE" id="PS00092">
    <property type="entry name" value="N6_MTASE"/>
    <property type="match status" value="1"/>
</dbReference>
<dbReference type="HOGENOM" id="CLU_075826_0_0_9"/>